<proteinExistence type="predicted"/>
<keyword evidence="2" id="KW-1185">Reference proteome</keyword>
<evidence type="ECO:0000313" key="1">
    <source>
        <dbReference type="EMBL" id="WAR15845.1"/>
    </source>
</evidence>
<accession>A0ABY7F0Z2</accession>
<dbReference type="EMBL" id="CP111021">
    <property type="protein sequence ID" value="WAR15845.1"/>
    <property type="molecule type" value="Genomic_DNA"/>
</dbReference>
<name>A0ABY7F0Z2_MYAAR</name>
<evidence type="ECO:0000313" key="2">
    <source>
        <dbReference type="Proteomes" id="UP001164746"/>
    </source>
</evidence>
<sequence length="63" mass="7180">MKYVTAKARIALTGIILADAMSYQFGFTDLAEDGSARTKQKWTMPELTKYDVWTITTNRDEDT</sequence>
<reference evidence="1" key="1">
    <citation type="submission" date="2022-11" db="EMBL/GenBank/DDBJ databases">
        <title>Centuries of genome instability and evolution in soft-shell clam transmissible cancer (bioRxiv).</title>
        <authorList>
            <person name="Hart S.F.M."/>
            <person name="Yonemitsu M.A."/>
            <person name="Giersch R.M."/>
            <person name="Beal B.F."/>
            <person name="Arriagada G."/>
            <person name="Davis B.W."/>
            <person name="Ostrander E.A."/>
            <person name="Goff S.P."/>
            <person name="Metzger M.J."/>
        </authorList>
    </citation>
    <scope>NUCLEOTIDE SEQUENCE</scope>
    <source>
        <strain evidence="1">MELC-2E11</strain>
        <tissue evidence="1">Siphon/mantle</tissue>
    </source>
</reference>
<protein>
    <submittedName>
        <fullName evidence="1">Uncharacterized protein</fullName>
    </submittedName>
</protein>
<organism evidence="1 2">
    <name type="scientific">Mya arenaria</name>
    <name type="common">Soft-shell clam</name>
    <dbReference type="NCBI Taxonomy" id="6604"/>
    <lineage>
        <taxon>Eukaryota</taxon>
        <taxon>Metazoa</taxon>
        <taxon>Spiralia</taxon>
        <taxon>Lophotrochozoa</taxon>
        <taxon>Mollusca</taxon>
        <taxon>Bivalvia</taxon>
        <taxon>Autobranchia</taxon>
        <taxon>Heteroconchia</taxon>
        <taxon>Euheterodonta</taxon>
        <taxon>Imparidentia</taxon>
        <taxon>Neoheterodontei</taxon>
        <taxon>Myida</taxon>
        <taxon>Myoidea</taxon>
        <taxon>Myidae</taxon>
        <taxon>Mya</taxon>
    </lineage>
</organism>
<dbReference type="Proteomes" id="UP001164746">
    <property type="component" value="Chromosome 10"/>
</dbReference>
<gene>
    <name evidence="1" type="ORF">MAR_030439</name>
</gene>